<dbReference type="EMBL" id="CP002191">
    <property type="protein sequence ID" value="AFD26206.1"/>
    <property type="molecule type" value="Genomic_DNA"/>
</dbReference>
<dbReference type="STRING" id="745776.DGo_CA2279"/>
<dbReference type="AlphaFoldDB" id="H8GZG8"/>
<evidence type="ECO:0000313" key="1">
    <source>
        <dbReference type="EMBL" id="AFD26206.1"/>
    </source>
</evidence>
<dbReference type="HOGENOM" id="CLU_055778_0_0_0"/>
<name>H8GZG8_DEIGI</name>
<dbReference type="eggNOG" id="ENOG5030Q9U">
    <property type="taxonomic scope" value="Bacteria"/>
</dbReference>
<sequence>MDIALTPFRSGDALILQEEVWQGPVDGLKVTGCFTLRPAGTGLGGEWRRAATGPALPVRLTALNVAAQPLRHPASPGLLKLRAEDPLTFLKLNRPWVTAADGRSVREPLSGLNYPQVPGAGAGLRAALQDRLLENAANALDCRARLGEAPEGDGYELNAQVTLSARRLLSLREDVWYYCSGAHPDNFTLGLIFDRATGQAVAPGAIWKGLTPARQKALYLAAVTPDPESECREVLRGMEPDFTANLSTRGLELTPTSLPHVVAACGDTATVPYSRLRDDADPASPYFGEFYPR</sequence>
<organism evidence="1 2">
    <name type="scientific">Deinococcus gobiensis (strain DSM 21396 / JCM 16679 / CGMCC 1.7299 / I-0)</name>
    <dbReference type="NCBI Taxonomy" id="745776"/>
    <lineage>
        <taxon>Bacteria</taxon>
        <taxon>Thermotogati</taxon>
        <taxon>Deinococcota</taxon>
        <taxon>Deinococci</taxon>
        <taxon>Deinococcales</taxon>
        <taxon>Deinococcaceae</taxon>
        <taxon>Deinococcus</taxon>
    </lineage>
</organism>
<evidence type="ECO:0000313" key="2">
    <source>
        <dbReference type="Proteomes" id="UP000007575"/>
    </source>
</evidence>
<dbReference type="KEGG" id="dgo:DGo_CA2279"/>
<accession>H8GZG8</accession>
<gene>
    <name evidence="1" type="ordered locus">DGo_CA2279</name>
</gene>
<dbReference type="PATRIC" id="fig|745776.4.peg.2339"/>
<protein>
    <submittedName>
        <fullName evidence="1">Uncharacterized protein</fullName>
    </submittedName>
</protein>
<proteinExistence type="predicted"/>
<keyword evidence="2" id="KW-1185">Reference proteome</keyword>
<reference evidence="1 2" key="1">
    <citation type="journal article" date="2012" name="PLoS ONE">
        <title>Genome sequence and transcriptome analysis of the radioresistant bacterium Deinococcus gobiensis: insights into the extreme environmental adaptations.</title>
        <authorList>
            <person name="Yuan M."/>
            <person name="Chen M."/>
            <person name="Zhang W."/>
            <person name="Lu W."/>
            <person name="Wang J."/>
            <person name="Yang M."/>
            <person name="Zhao P."/>
            <person name="Tang R."/>
            <person name="Li X."/>
            <person name="Hao Y."/>
            <person name="Zhou Z."/>
            <person name="Zhan Y."/>
            <person name="Yu H."/>
            <person name="Teng C."/>
            <person name="Yan Y."/>
            <person name="Ping S."/>
            <person name="Wang Y."/>
            <person name="Lin M."/>
        </authorList>
    </citation>
    <scope>NUCLEOTIDE SEQUENCE [LARGE SCALE GENOMIC DNA]</scope>
    <source>
        <strain evidence="1 2">I-0</strain>
    </source>
</reference>
<dbReference type="Proteomes" id="UP000007575">
    <property type="component" value="Chromosome"/>
</dbReference>